<comment type="subcellular location">
    <subcellularLocation>
        <location evidence="1">Nucleus</location>
    </subcellularLocation>
</comment>
<dbReference type="Pfam" id="PF23112">
    <property type="entry name" value="PUB62-63_C"/>
    <property type="match status" value="1"/>
</dbReference>
<dbReference type="Proteomes" id="UP000239649">
    <property type="component" value="Unassembled WGS sequence"/>
</dbReference>
<feature type="domain" description="Histone deacetylase complex subunit SAP30 Sin3 binding" evidence="8">
    <location>
        <begin position="543"/>
        <end position="597"/>
    </location>
</feature>
<name>A0A2P6VQD8_9CHLO</name>
<evidence type="ECO:0000256" key="3">
    <source>
        <dbReference type="ARBA" id="ARBA00022491"/>
    </source>
</evidence>
<sequence>MPVASATSSLARAPVPGLTPRRAVSAARRPAAVPRRAVTAAAGRGGAVIDRPGFETLGGNSGPATDSAGAKLDGGSSRGLGGGAWRVLLVDSEKHTEERVVLAIVAVIPGADESHAANCYHTARSLGMAIITSSPKDPRNTIWRAVAVGGSDGRFMAAARNGSVWYSLNSGSNWRETGSGQREWQCLSMSQDGQRLVAGVLGTAGGYLYLSMDAGATFTQITSAGLRRWTALSGSPSGTYQAAAVFGGSVYASSDGGVSWAERVLSGRRDWSALAIDTTGNKIVAAAGASFLFRTVALDATGSKLVMVDNAQASSLGGYIYTSTNTGADWTERQGAGRAHWSAVASSQDGSVLLAGVDGGPLWASYNSGDSWVQPYHDSDTAACLSRGTVVIIRGNARTKATLIGQRAIVRRAVGLGGWHWLQVLPSGEEVKLQRNALEVLERPTGHEQLDYSEEEEEEARRQQQAAAAAAATARGYAYEPAEPHAEDRPRPPRRPTSVPPSGRGTGGAAYEAGDFGGLAARTRMTSSRGASSGQPRANLNKLQTSTLKRACTVYNLPTSEQDAANREALLDAVSEHFNAQQVDEAEVIACFLSAVKRHRMGLPR</sequence>
<feature type="region of interest" description="Disordered" evidence="7">
    <location>
        <begin position="49"/>
        <end position="75"/>
    </location>
</feature>
<feature type="compositionally biased region" description="Low complexity" evidence="7">
    <location>
        <begin position="463"/>
        <end position="475"/>
    </location>
</feature>
<evidence type="ECO:0000259" key="8">
    <source>
        <dbReference type="Pfam" id="PF13867"/>
    </source>
</evidence>
<feature type="region of interest" description="Disordered" evidence="7">
    <location>
        <begin position="444"/>
        <end position="514"/>
    </location>
</feature>
<dbReference type="Gene3D" id="2.130.10.10">
    <property type="entry name" value="YVTN repeat-like/Quinoprotein amine dehydrogenase"/>
    <property type="match status" value="2"/>
</dbReference>
<dbReference type="GO" id="GO:0003712">
    <property type="term" value="F:transcription coregulator activity"/>
    <property type="evidence" value="ECO:0007669"/>
    <property type="project" value="TreeGrafter"/>
</dbReference>
<dbReference type="InterPro" id="IPR024145">
    <property type="entry name" value="His_deAcase_SAP30/SAP30L"/>
</dbReference>
<dbReference type="GO" id="GO:0006355">
    <property type="term" value="P:regulation of DNA-templated transcription"/>
    <property type="evidence" value="ECO:0007669"/>
    <property type="project" value="TreeGrafter"/>
</dbReference>
<keyword evidence="3" id="KW-0678">Repressor</keyword>
<evidence type="ECO:0000256" key="5">
    <source>
        <dbReference type="ARBA" id="ARBA00023163"/>
    </source>
</evidence>
<dbReference type="Pfam" id="PF13867">
    <property type="entry name" value="SAP30_Sin3_bdg"/>
    <property type="match status" value="1"/>
</dbReference>
<feature type="compositionally biased region" description="Basic and acidic residues" evidence="7">
    <location>
        <begin position="482"/>
        <end position="491"/>
    </location>
</feature>
<feature type="compositionally biased region" description="Polar residues" evidence="7">
    <location>
        <begin position="1"/>
        <end position="10"/>
    </location>
</feature>
<evidence type="ECO:0000313" key="10">
    <source>
        <dbReference type="EMBL" id="PSC76314.1"/>
    </source>
</evidence>
<protein>
    <submittedName>
        <fullName evidence="10">Uncharacterized protein</fullName>
    </submittedName>
</protein>
<dbReference type="InterPro" id="IPR057649">
    <property type="entry name" value="PUB62-63_C"/>
</dbReference>
<dbReference type="SUPFAM" id="SSF110296">
    <property type="entry name" value="Oligoxyloglucan reducing end-specific cellobiohydrolase"/>
    <property type="match status" value="1"/>
</dbReference>
<evidence type="ECO:0000256" key="4">
    <source>
        <dbReference type="ARBA" id="ARBA00023015"/>
    </source>
</evidence>
<dbReference type="STRING" id="554055.A0A2P6VQD8"/>
<dbReference type="AlphaFoldDB" id="A0A2P6VQD8"/>
<dbReference type="PANTHER" id="PTHR13286">
    <property type="entry name" value="SAP30"/>
    <property type="match status" value="1"/>
</dbReference>
<keyword evidence="6" id="KW-0539">Nucleus</keyword>
<feature type="domain" description="PUB 62/63 C-terminal" evidence="9">
    <location>
        <begin position="391"/>
        <end position="438"/>
    </location>
</feature>
<evidence type="ECO:0000256" key="2">
    <source>
        <dbReference type="ARBA" id="ARBA00006283"/>
    </source>
</evidence>
<dbReference type="InterPro" id="IPR015943">
    <property type="entry name" value="WD40/YVTN_repeat-like_dom_sf"/>
</dbReference>
<evidence type="ECO:0000256" key="1">
    <source>
        <dbReference type="ARBA" id="ARBA00004123"/>
    </source>
</evidence>
<evidence type="ECO:0000256" key="6">
    <source>
        <dbReference type="ARBA" id="ARBA00023242"/>
    </source>
</evidence>
<accession>A0A2P6VQD8</accession>
<dbReference type="Gene3D" id="6.10.160.20">
    <property type="match status" value="1"/>
</dbReference>
<comment type="caution">
    <text evidence="10">The sequence shown here is derived from an EMBL/GenBank/DDBJ whole genome shotgun (WGS) entry which is preliminary data.</text>
</comment>
<keyword evidence="5" id="KW-0804">Transcription</keyword>
<dbReference type="InterPro" id="IPR025718">
    <property type="entry name" value="SAP30_Sin3-bd"/>
</dbReference>
<dbReference type="InterPro" id="IPR038291">
    <property type="entry name" value="SAP30_C_sf"/>
</dbReference>
<dbReference type="PANTHER" id="PTHR13286:SF6">
    <property type="entry name" value="HISTONE DEACETYLASE COMPLEX SUBUNIT SAP30L-RELATED"/>
    <property type="match status" value="1"/>
</dbReference>
<reference evidence="10 11" key="1">
    <citation type="journal article" date="2018" name="Plant J.">
        <title>Genome sequences of Chlorella sorokiniana UTEX 1602 and Micractinium conductrix SAG 241.80: implications to maltose excretion by a green alga.</title>
        <authorList>
            <person name="Arriola M.B."/>
            <person name="Velmurugan N."/>
            <person name="Zhang Y."/>
            <person name="Plunkett M.H."/>
            <person name="Hondzo H."/>
            <person name="Barney B.M."/>
        </authorList>
    </citation>
    <scope>NUCLEOTIDE SEQUENCE [LARGE SCALE GENOMIC DNA]</scope>
    <source>
        <strain evidence="10 11">SAG 241.80</strain>
    </source>
</reference>
<keyword evidence="4" id="KW-0805">Transcription regulation</keyword>
<proteinExistence type="inferred from homology"/>
<feature type="region of interest" description="Disordered" evidence="7">
    <location>
        <begin position="1"/>
        <end position="30"/>
    </location>
</feature>
<dbReference type="EMBL" id="LHPF02000001">
    <property type="protein sequence ID" value="PSC76314.1"/>
    <property type="molecule type" value="Genomic_DNA"/>
</dbReference>
<feature type="compositionally biased region" description="Low complexity" evidence="7">
    <location>
        <begin position="20"/>
        <end position="30"/>
    </location>
</feature>
<evidence type="ECO:0000313" key="11">
    <source>
        <dbReference type="Proteomes" id="UP000239649"/>
    </source>
</evidence>
<comment type="similarity">
    <text evidence="2">Belongs to the SAP30 family.</text>
</comment>
<dbReference type="OrthoDB" id="510958at2759"/>
<keyword evidence="11" id="KW-1185">Reference proteome</keyword>
<gene>
    <name evidence="10" type="ORF">C2E20_0678</name>
</gene>
<evidence type="ECO:0000256" key="7">
    <source>
        <dbReference type="SAM" id="MobiDB-lite"/>
    </source>
</evidence>
<organism evidence="10 11">
    <name type="scientific">Micractinium conductrix</name>
    <dbReference type="NCBI Taxonomy" id="554055"/>
    <lineage>
        <taxon>Eukaryota</taxon>
        <taxon>Viridiplantae</taxon>
        <taxon>Chlorophyta</taxon>
        <taxon>core chlorophytes</taxon>
        <taxon>Trebouxiophyceae</taxon>
        <taxon>Chlorellales</taxon>
        <taxon>Chlorellaceae</taxon>
        <taxon>Chlorella clade</taxon>
        <taxon>Micractinium</taxon>
    </lineage>
</organism>
<evidence type="ECO:0000259" key="9">
    <source>
        <dbReference type="Pfam" id="PF23112"/>
    </source>
</evidence>
<dbReference type="GO" id="GO:0000118">
    <property type="term" value="C:histone deacetylase complex"/>
    <property type="evidence" value="ECO:0007669"/>
    <property type="project" value="TreeGrafter"/>
</dbReference>